<proteinExistence type="predicted"/>
<evidence type="ECO:0000313" key="2">
    <source>
        <dbReference type="Proteomes" id="UP000004870"/>
    </source>
</evidence>
<dbReference type="AlphaFoldDB" id="C8NB00"/>
<gene>
    <name evidence="1" type="ORF">HMPREF0198_1678</name>
</gene>
<comment type="caution">
    <text evidence="1">The sequence shown here is derived from an EMBL/GenBank/DDBJ whole genome shotgun (WGS) entry which is preliminary data.</text>
</comment>
<name>C8NB00_CARH6</name>
<reference evidence="1 2" key="1">
    <citation type="submission" date="2009-08" db="EMBL/GenBank/DDBJ databases">
        <authorList>
            <person name="Qin X."/>
            <person name="Bachman B."/>
            <person name="Battles P."/>
            <person name="Bell A."/>
            <person name="Bess C."/>
            <person name="Bickham C."/>
            <person name="Chaboub L."/>
            <person name="Chen D."/>
            <person name="Coyle M."/>
            <person name="Deiros D.R."/>
            <person name="Dinh H."/>
            <person name="Forbes L."/>
            <person name="Fowler G."/>
            <person name="Francisco L."/>
            <person name="Fu Q."/>
            <person name="Gubbala S."/>
            <person name="Hale W."/>
            <person name="Han Y."/>
            <person name="Hemphill L."/>
            <person name="Highlander S.K."/>
            <person name="Hirani K."/>
            <person name="Hogues M."/>
            <person name="Jackson L."/>
            <person name="Jakkamsetti A."/>
            <person name="Javaid M."/>
            <person name="Jiang H."/>
            <person name="Korchina V."/>
            <person name="Kovar C."/>
            <person name="Lara F."/>
            <person name="Lee S."/>
            <person name="Mata R."/>
            <person name="Mathew T."/>
            <person name="Moen C."/>
            <person name="Morales K."/>
            <person name="Munidasa M."/>
            <person name="Nazareth L."/>
            <person name="Ngo R."/>
            <person name="Nguyen L."/>
            <person name="Okwuonu G."/>
            <person name="Ongeri F."/>
            <person name="Patil S."/>
            <person name="Petrosino J."/>
            <person name="Pham C."/>
            <person name="Pham P."/>
            <person name="Pu L.-L."/>
            <person name="Puazo M."/>
            <person name="Raj R."/>
            <person name="Reid J."/>
            <person name="Rouhana J."/>
            <person name="Saada N."/>
            <person name="Shang Y."/>
            <person name="Simmons D."/>
            <person name="Thornton R."/>
            <person name="Warren J."/>
            <person name="Weissenberger G."/>
            <person name="Zhang J."/>
            <person name="Zhang L."/>
            <person name="Zhou C."/>
            <person name="Zhu D."/>
            <person name="Muzny D."/>
            <person name="Worley K."/>
            <person name="Gibbs R."/>
        </authorList>
    </citation>
    <scope>NUCLEOTIDE SEQUENCE [LARGE SCALE GENOMIC DNA]</scope>
    <source>
        <strain evidence="2">ATCC 15826 / DSM 8339 / NCTC 10426 / 6573</strain>
    </source>
</reference>
<accession>C8NB00</accession>
<sequence length="126" mass="14367">MSEFQWGVQIPEPDINESGEFFAALADHTCSALVAAGIPDETAAEAVNRVLVHLAETFSGEKFYVTKQPATFARWMMAYQDLRRMPSRDVDRKYGWSDGYSLRVKEKVDALIQRRTQLRLPLNSKK</sequence>
<dbReference type="Proteomes" id="UP000004870">
    <property type="component" value="Unassembled WGS sequence"/>
</dbReference>
<protein>
    <submittedName>
        <fullName evidence="1">Uncharacterized protein</fullName>
    </submittedName>
</protein>
<dbReference type="OrthoDB" id="9919250at2"/>
<dbReference type="HOGENOM" id="CLU_1977555_0_0_6"/>
<keyword evidence="2" id="KW-1185">Reference proteome</keyword>
<evidence type="ECO:0000313" key="1">
    <source>
        <dbReference type="EMBL" id="EEV88237.1"/>
    </source>
</evidence>
<dbReference type="GeneID" id="84790416"/>
<dbReference type="EMBL" id="ACKY01000097">
    <property type="protein sequence ID" value="EEV88237.1"/>
    <property type="molecule type" value="Genomic_DNA"/>
</dbReference>
<organism evidence="1 2">
    <name type="scientific">Cardiobacterium hominis (strain ATCC 15826 / DSM 8339 / NCTC 10426 / 6573)</name>
    <dbReference type="NCBI Taxonomy" id="638300"/>
    <lineage>
        <taxon>Bacteria</taxon>
        <taxon>Pseudomonadati</taxon>
        <taxon>Pseudomonadota</taxon>
        <taxon>Gammaproteobacteria</taxon>
        <taxon>Cardiobacteriales</taxon>
        <taxon>Cardiobacteriaceae</taxon>
        <taxon>Cardiobacterium</taxon>
    </lineage>
</organism>
<dbReference type="RefSeq" id="WP_004141519.1">
    <property type="nucleotide sequence ID" value="NZ_GG694027.1"/>
</dbReference>